<reference evidence="1" key="1">
    <citation type="submission" date="2022-06" db="EMBL/GenBank/DDBJ databases">
        <title>Sequencing the genomes of 1000 actinobacteria strains.</title>
        <authorList>
            <person name="Klenk H.-P."/>
        </authorList>
    </citation>
    <scope>NUCLEOTIDE SEQUENCE</scope>
    <source>
        <strain evidence="1">DSM 46694</strain>
    </source>
</reference>
<sequence length="307" mass="33163">MTNPGEPDTPEATTSPLAWHHLPDAVRVAVIDACGAVRHAKPHPGGNLIFLRTDAEQRVCLKAARVGSEAGLTVRREQWARTLHDDLPAPALVLAEAIDDWYVTVLRQISGYYARLHPGSSNLEPVLASLARLGPRLTASSVPNDAVLAEADLGRVVDGAWTILDNHALHLGREERALLEQALHGFEMDAATGTTLLNGNLDPRNILLSPAGVHLLDWGRAGYGAAWLDAVPFGLHLIHDGHHPGQTETLLADAFASWRAAPHKVVTGLIAAWTAEHILRATRHPQQDAAVLAPAGLLWLRHRTRPT</sequence>
<dbReference type="AlphaFoldDB" id="A0A9X2G8P5"/>
<proteinExistence type="predicted"/>
<dbReference type="RefSeq" id="WP_253739497.1">
    <property type="nucleotide sequence ID" value="NZ_BAABKA010000061.1"/>
</dbReference>
<dbReference type="InterPro" id="IPR011009">
    <property type="entry name" value="Kinase-like_dom_sf"/>
</dbReference>
<evidence type="ECO:0000313" key="2">
    <source>
        <dbReference type="Proteomes" id="UP001139648"/>
    </source>
</evidence>
<organism evidence="1 2">
    <name type="scientific">Nonomuraea thailandensis</name>
    <dbReference type="NCBI Taxonomy" id="1188745"/>
    <lineage>
        <taxon>Bacteria</taxon>
        <taxon>Bacillati</taxon>
        <taxon>Actinomycetota</taxon>
        <taxon>Actinomycetes</taxon>
        <taxon>Streptosporangiales</taxon>
        <taxon>Streptosporangiaceae</taxon>
        <taxon>Nonomuraea</taxon>
    </lineage>
</organism>
<accession>A0A9X2G8P5</accession>
<dbReference type="EMBL" id="JAMZEB010000001">
    <property type="protein sequence ID" value="MCP2353090.1"/>
    <property type="molecule type" value="Genomic_DNA"/>
</dbReference>
<evidence type="ECO:0008006" key="3">
    <source>
        <dbReference type="Google" id="ProtNLM"/>
    </source>
</evidence>
<gene>
    <name evidence="1" type="ORF">HD597_000110</name>
</gene>
<comment type="caution">
    <text evidence="1">The sequence shown here is derived from an EMBL/GenBank/DDBJ whole genome shotgun (WGS) entry which is preliminary data.</text>
</comment>
<protein>
    <recommendedName>
        <fullName evidence="3">Aminoglycoside phosphotransferase family protein</fullName>
    </recommendedName>
</protein>
<dbReference type="Proteomes" id="UP001139648">
    <property type="component" value="Unassembled WGS sequence"/>
</dbReference>
<dbReference type="SUPFAM" id="SSF56112">
    <property type="entry name" value="Protein kinase-like (PK-like)"/>
    <property type="match status" value="1"/>
</dbReference>
<name>A0A9X2G8P5_9ACTN</name>
<keyword evidence="2" id="KW-1185">Reference proteome</keyword>
<evidence type="ECO:0000313" key="1">
    <source>
        <dbReference type="EMBL" id="MCP2353090.1"/>
    </source>
</evidence>